<keyword evidence="5" id="KW-1015">Disulfide bond</keyword>
<feature type="non-terminal residue" evidence="6">
    <location>
        <position position="1"/>
    </location>
</feature>
<dbReference type="GO" id="GO:0006879">
    <property type="term" value="P:intracellular iron ion homeostasis"/>
    <property type="evidence" value="ECO:0007669"/>
    <property type="project" value="InterPro"/>
</dbReference>
<organism evidence="6 7">
    <name type="scientific">Leiothrix lutea</name>
    <name type="common">Red-billed leiothrix</name>
    <name type="synonym">Sylvia lutea</name>
    <dbReference type="NCBI Taxonomy" id="36275"/>
    <lineage>
        <taxon>Eukaryota</taxon>
        <taxon>Metazoa</taxon>
        <taxon>Chordata</taxon>
        <taxon>Craniata</taxon>
        <taxon>Vertebrata</taxon>
        <taxon>Euteleostomi</taxon>
        <taxon>Archelosauria</taxon>
        <taxon>Archosauria</taxon>
        <taxon>Dinosauria</taxon>
        <taxon>Saurischia</taxon>
        <taxon>Theropoda</taxon>
        <taxon>Coelurosauria</taxon>
        <taxon>Aves</taxon>
        <taxon>Neognathae</taxon>
        <taxon>Neoaves</taxon>
        <taxon>Telluraves</taxon>
        <taxon>Australaves</taxon>
        <taxon>Passeriformes</taxon>
        <taxon>Sylvioidea</taxon>
        <taxon>Leiothrichidae</taxon>
        <taxon>Leiothrix</taxon>
    </lineage>
</organism>
<keyword evidence="4" id="KW-0372">Hormone</keyword>
<proteinExistence type="inferred from homology"/>
<sequence length="70" mass="8013">FLSPGPRFPSPGPCFPSPGPRFLSPELTWSLFPHLQLTWRRRPRHSSHFPLCSFCCNCCKNRGCGFCCRT</sequence>
<evidence type="ECO:0000256" key="3">
    <source>
        <dbReference type="ARBA" id="ARBA00022525"/>
    </source>
</evidence>
<name>A0A7L2ABA1_LEILU</name>
<comment type="caution">
    <text evidence="6">The sequence shown here is derived from an EMBL/GenBank/DDBJ whole genome shotgun (WGS) entry which is preliminary data.</text>
</comment>
<dbReference type="AlphaFoldDB" id="A0A7L2ABA1"/>
<evidence type="ECO:0000313" key="7">
    <source>
        <dbReference type="Proteomes" id="UP000524007"/>
    </source>
</evidence>
<evidence type="ECO:0000256" key="1">
    <source>
        <dbReference type="ARBA" id="ARBA00004613"/>
    </source>
</evidence>
<evidence type="ECO:0000313" key="6">
    <source>
        <dbReference type="EMBL" id="NXP43298.1"/>
    </source>
</evidence>
<evidence type="ECO:0000256" key="5">
    <source>
        <dbReference type="ARBA" id="ARBA00023157"/>
    </source>
</evidence>
<dbReference type="EMBL" id="VXBY01012909">
    <property type="protein sequence ID" value="NXP43298.1"/>
    <property type="molecule type" value="Genomic_DNA"/>
</dbReference>
<dbReference type="GO" id="GO:0005576">
    <property type="term" value="C:extracellular region"/>
    <property type="evidence" value="ECO:0007669"/>
    <property type="project" value="UniProtKB-SubCell"/>
</dbReference>
<reference evidence="6 7" key="1">
    <citation type="submission" date="2019-09" db="EMBL/GenBank/DDBJ databases">
        <title>Bird 10,000 Genomes (B10K) Project - Family phase.</title>
        <authorList>
            <person name="Zhang G."/>
        </authorList>
    </citation>
    <scope>NUCLEOTIDE SEQUENCE [LARGE SCALE GENOMIC DNA]</scope>
    <source>
        <strain evidence="6">B10K-DU-002-43</strain>
        <tissue evidence="6">Muscle</tissue>
    </source>
</reference>
<comment type="subcellular location">
    <subcellularLocation>
        <location evidence="1">Secreted</location>
    </subcellularLocation>
</comment>
<dbReference type="Proteomes" id="UP000524007">
    <property type="component" value="Unassembled WGS sequence"/>
</dbReference>
<comment type="similarity">
    <text evidence="2">Belongs to the hepcidin family.</text>
</comment>
<evidence type="ECO:0000256" key="4">
    <source>
        <dbReference type="ARBA" id="ARBA00022702"/>
    </source>
</evidence>
<keyword evidence="7" id="KW-1185">Reference proteome</keyword>
<feature type="non-terminal residue" evidence="6">
    <location>
        <position position="70"/>
    </location>
</feature>
<evidence type="ECO:0000256" key="2">
    <source>
        <dbReference type="ARBA" id="ARBA00008022"/>
    </source>
</evidence>
<protein>
    <submittedName>
        <fullName evidence="6">HEPC2 protein</fullName>
    </submittedName>
</protein>
<dbReference type="GO" id="GO:0005179">
    <property type="term" value="F:hormone activity"/>
    <property type="evidence" value="ECO:0007669"/>
    <property type="project" value="UniProtKB-KW"/>
</dbReference>
<accession>A0A7L2ABA1</accession>
<dbReference type="Pfam" id="PF06446">
    <property type="entry name" value="Hepcidin"/>
    <property type="match status" value="1"/>
</dbReference>
<keyword evidence="3" id="KW-0964">Secreted</keyword>
<dbReference type="InterPro" id="IPR010500">
    <property type="entry name" value="Hepcidin"/>
</dbReference>
<gene>
    <name evidence="6" type="primary">Hamp2</name>
    <name evidence="6" type="ORF">LEILUT_R14728</name>
</gene>